<dbReference type="SUPFAM" id="SSF47473">
    <property type="entry name" value="EF-hand"/>
    <property type="match status" value="1"/>
</dbReference>
<dbReference type="PROSITE" id="PS50222">
    <property type="entry name" value="EF_HAND_2"/>
    <property type="match status" value="2"/>
</dbReference>
<dbReference type="Gene3D" id="1.10.238.10">
    <property type="entry name" value="EF-hand"/>
    <property type="match status" value="1"/>
</dbReference>
<comment type="similarity">
    <text evidence="1">Belongs to the glycosyl hydrolase 72 family.</text>
</comment>
<protein>
    <recommendedName>
        <fullName evidence="6">EF-hand domain-containing protein</fullName>
    </recommendedName>
</protein>
<evidence type="ECO:0000313" key="7">
    <source>
        <dbReference type="EMBL" id="RHY32083.1"/>
    </source>
</evidence>
<dbReference type="GO" id="GO:0042124">
    <property type="term" value="F:1,3-beta-glucanosyltransferase activity"/>
    <property type="evidence" value="ECO:0007669"/>
    <property type="project" value="TreeGrafter"/>
</dbReference>
<organism evidence="7 8">
    <name type="scientific">Aphanomyces invadans</name>
    <dbReference type="NCBI Taxonomy" id="157072"/>
    <lineage>
        <taxon>Eukaryota</taxon>
        <taxon>Sar</taxon>
        <taxon>Stramenopiles</taxon>
        <taxon>Oomycota</taxon>
        <taxon>Saprolegniomycetes</taxon>
        <taxon>Saprolegniales</taxon>
        <taxon>Verrucalvaceae</taxon>
        <taxon>Aphanomyces</taxon>
    </lineage>
</organism>
<dbReference type="GO" id="GO:0005509">
    <property type="term" value="F:calcium ion binding"/>
    <property type="evidence" value="ECO:0007669"/>
    <property type="project" value="InterPro"/>
</dbReference>
<dbReference type="PANTHER" id="PTHR31468:SF2">
    <property type="entry name" value="1,3-BETA-GLUCANOSYLTRANSFERASE GAS1"/>
    <property type="match status" value="1"/>
</dbReference>
<dbReference type="PANTHER" id="PTHR31468">
    <property type="entry name" value="1,3-BETA-GLUCANOSYLTRANSFERASE GAS1"/>
    <property type="match status" value="1"/>
</dbReference>
<dbReference type="AlphaFoldDB" id="A0A3R6W0F2"/>
<keyword evidence="4" id="KW-1015">Disulfide bond</keyword>
<feature type="domain" description="EF-hand" evidence="6">
    <location>
        <begin position="129"/>
        <end position="164"/>
    </location>
</feature>
<evidence type="ECO:0000313" key="8">
    <source>
        <dbReference type="Proteomes" id="UP000285060"/>
    </source>
</evidence>
<proteinExistence type="inferred from homology"/>
<evidence type="ECO:0000259" key="6">
    <source>
        <dbReference type="PROSITE" id="PS50222"/>
    </source>
</evidence>
<dbReference type="InterPro" id="IPR002048">
    <property type="entry name" value="EF_hand_dom"/>
</dbReference>
<dbReference type="CDD" id="cd00051">
    <property type="entry name" value="EFh"/>
    <property type="match status" value="1"/>
</dbReference>
<dbReference type="Pfam" id="PF03198">
    <property type="entry name" value="Glyco_hydro_72"/>
    <property type="match status" value="1"/>
</dbReference>
<dbReference type="GO" id="GO:0034411">
    <property type="term" value="P:cell wall (1-&gt;3)-beta-D-glucan biosynthetic process"/>
    <property type="evidence" value="ECO:0007669"/>
    <property type="project" value="TreeGrafter"/>
</dbReference>
<dbReference type="InterPro" id="IPR018247">
    <property type="entry name" value="EF_Hand_1_Ca_BS"/>
</dbReference>
<evidence type="ECO:0000256" key="1">
    <source>
        <dbReference type="ARBA" id="ARBA00007528"/>
    </source>
</evidence>
<gene>
    <name evidence="7" type="ORF">DYB32_002884</name>
</gene>
<accession>A0A3R6W0F2</accession>
<dbReference type="InterPro" id="IPR004886">
    <property type="entry name" value="Glucanosyltransferase"/>
</dbReference>
<dbReference type="EMBL" id="QUSY01000163">
    <property type="protein sequence ID" value="RHY32083.1"/>
    <property type="molecule type" value="Genomic_DNA"/>
</dbReference>
<dbReference type="Gene3D" id="3.20.20.80">
    <property type="entry name" value="Glycosidases"/>
    <property type="match status" value="1"/>
</dbReference>
<dbReference type="Proteomes" id="UP000285060">
    <property type="component" value="Unassembled WGS sequence"/>
</dbReference>
<dbReference type="PROSITE" id="PS00018">
    <property type="entry name" value="EF_HAND_1"/>
    <property type="match status" value="1"/>
</dbReference>
<evidence type="ECO:0000256" key="3">
    <source>
        <dbReference type="ARBA" id="ARBA00022837"/>
    </source>
</evidence>
<evidence type="ECO:0000256" key="5">
    <source>
        <dbReference type="ARBA" id="ARBA00023180"/>
    </source>
</evidence>
<dbReference type="InterPro" id="IPR011992">
    <property type="entry name" value="EF-hand-dom_pair"/>
</dbReference>
<name>A0A3R6W0F2_9STRA</name>
<comment type="caution">
    <text evidence="7">The sequence shown here is derived from an EMBL/GenBank/DDBJ whole genome shotgun (WGS) entry which is preliminary data.</text>
</comment>
<keyword evidence="2" id="KW-0732">Signal</keyword>
<dbReference type="VEuPathDB" id="FungiDB:H310_00916"/>
<evidence type="ECO:0000256" key="4">
    <source>
        <dbReference type="ARBA" id="ARBA00023157"/>
    </source>
</evidence>
<dbReference type="SMART" id="SM00054">
    <property type="entry name" value="EFh"/>
    <property type="match status" value="2"/>
</dbReference>
<keyword evidence="5" id="KW-0325">Glycoprotein</keyword>
<evidence type="ECO:0000256" key="2">
    <source>
        <dbReference type="ARBA" id="ARBA00022729"/>
    </source>
</evidence>
<feature type="domain" description="EF-hand" evidence="6">
    <location>
        <begin position="165"/>
        <end position="200"/>
    </location>
</feature>
<keyword evidence="8" id="KW-1185">Reference proteome</keyword>
<dbReference type="InterPro" id="IPR017853">
    <property type="entry name" value="GH"/>
</dbReference>
<keyword evidence="3" id="KW-0106">Calcium</keyword>
<sequence length="699" mass="79164">MIATELLRLATNKKGCRFEKLKHHSRLERVKNKGSKYAQHTRLMGHVSTGTVIQLVHPTPSTVFNSPLDVFYTNSIAKHRGRIDNLQVDVFALAAVFRALHMAPSVEMLQEILTHMNAHWTADLDEQDFSCQFFHSLFEITDVDGSGGLDAVELKRIMDNLGSPMTDHDAALAIAQYDLDSSGTIEDFEFVELMNAHVRFQAFGSKHSLAGLDPNRFALRDAASNQIWHIPIEGRLEVSFVYEREAVLDVHDAKNRTFCSCVILFSAAQAYELLERCGGLTQDVRVKAVSHALFQMITAKDAQRLVSTTLNLRERAKLKVDLGNAYAVIMGNPTAHFALDLVNKADRWVAQKLVETAQTEKKLSIASKRGGANTSQHMNWENFRNETLDGEKFVLTTSFFNSLPQCGRLEFDYVSTSRPPKGSKALSNRRYEQLVKELAKDCVIIDIPEGGDQPHVPLDPVARAQQRWKKLRDYVRHNQFVNMINYARSHIFRIKNCRDEVRLNRIVMSMPSGFHGRVEAARVLFARLVDVGNFCEIFDLLDRNDQAELIKSLGWLNVFNPEKPDRFYELDLSVLEDYNMAKILIRLAVIEETPPASGWVNPLVAKGSKFFDSVTGSEFRVKGIALYPRANTGKKFSANSVDWFTDDMESIWRPQLEHLKALGVNTIRMYAIDPTLPHDKFMCELNKLGMYAFVGMSAM</sequence>
<dbReference type="SUPFAM" id="SSF51445">
    <property type="entry name" value="(Trans)glycosidases"/>
    <property type="match status" value="1"/>
</dbReference>
<dbReference type="GO" id="GO:0005886">
    <property type="term" value="C:plasma membrane"/>
    <property type="evidence" value="ECO:0007669"/>
    <property type="project" value="TreeGrafter"/>
</dbReference>
<reference evidence="7 8" key="1">
    <citation type="submission" date="2018-08" db="EMBL/GenBank/DDBJ databases">
        <title>Aphanomyces genome sequencing and annotation.</title>
        <authorList>
            <person name="Minardi D."/>
            <person name="Oidtmann B."/>
            <person name="Van Der Giezen M."/>
            <person name="Studholme D.J."/>
        </authorList>
    </citation>
    <scope>NUCLEOTIDE SEQUENCE [LARGE SCALE GENOMIC DNA]</scope>
    <source>
        <strain evidence="7 8">NJM0002</strain>
    </source>
</reference>